<reference evidence="8 9" key="1">
    <citation type="journal article" date="2016" name="Proc. Natl. Acad. Sci. U.S.A.">
        <title>Comparative genomics of biotechnologically important yeasts.</title>
        <authorList>
            <person name="Riley R."/>
            <person name="Haridas S."/>
            <person name="Wolfe K.H."/>
            <person name="Lopes M.R."/>
            <person name="Hittinger C.T."/>
            <person name="Goeker M."/>
            <person name="Salamov A.A."/>
            <person name="Wisecaver J.H."/>
            <person name="Long T.M."/>
            <person name="Calvey C.H."/>
            <person name="Aerts A.L."/>
            <person name="Barry K.W."/>
            <person name="Choi C."/>
            <person name="Clum A."/>
            <person name="Coughlan A.Y."/>
            <person name="Deshpande S."/>
            <person name="Douglass A.P."/>
            <person name="Hanson S.J."/>
            <person name="Klenk H.-P."/>
            <person name="LaButti K.M."/>
            <person name="Lapidus A."/>
            <person name="Lindquist E.A."/>
            <person name="Lipzen A.M."/>
            <person name="Meier-Kolthoff J.P."/>
            <person name="Ohm R.A."/>
            <person name="Otillar R.P."/>
            <person name="Pangilinan J.L."/>
            <person name="Peng Y."/>
            <person name="Rokas A."/>
            <person name="Rosa C.A."/>
            <person name="Scheuner C."/>
            <person name="Sibirny A.A."/>
            <person name="Slot J.C."/>
            <person name="Stielow J.B."/>
            <person name="Sun H."/>
            <person name="Kurtzman C.P."/>
            <person name="Blackwell M."/>
            <person name="Grigoriev I.V."/>
            <person name="Jeffries T.W."/>
        </authorList>
    </citation>
    <scope>NUCLEOTIDE SEQUENCE [LARGE SCALE GENOMIC DNA]</scope>
    <source>
        <strain evidence="8 9">NRRL Y-11557</strain>
    </source>
</reference>
<dbReference type="InterPro" id="IPR036388">
    <property type="entry name" value="WH-like_DNA-bd_sf"/>
</dbReference>
<sequence length="153" mass="17014">MGPKKEKQQAPTVDEAESRILSYMISQNRPYSATDVFQNLHGAMSRPVVNRALAALEARGQLDAKTFGKQVIYVAKQTDGGLGGAEDRQEERSEEEIANEIEELKGEDEALGKQAARLKADLSEVQKTPRTDELISRNAELHAQVRIFHILNL</sequence>
<comment type="subcellular location">
    <subcellularLocation>
        <location evidence="1">Nucleus</location>
    </subcellularLocation>
</comment>
<keyword evidence="4" id="KW-0539">Nucleus</keyword>
<protein>
    <recommendedName>
        <fullName evidence="7">Homologous-pairing protein 2 winged helix domain-containing protein</fullName>
    </recommendedName>
</protein>
<dbReference type="GO" id="GO:0003690">
    <property type="term" value="F:double-stranded DNA binding"/>
    <property type="evidence" value="ECO:0007669"/>
    <property type="project" value="TreeGrafter"/>
</dbReference>
<dbReference type="STRING" id="675824.A0A1E3Q9F5"/>
<dbReference type="EMBL" id="KV454293">
    <property type="protein sequence ID" value="ODQ73647.1"/>
    <property type="molecule type" value="Genomic_DNA"/>
</dbReference>
<accession>A0A1E3Q9F5</accession>
<dbReference type="GO" id="GO:0007129">
    <property type="term" value="P:homologous chromosome pairing at meiosis"/>
    <property type="evidence" value="ECO:0007669"/>
    <property type="project" value="TreeGrafter"/>
</dbReference>
<evidence type="ECO:0000256" key="2">
    <source>
        <dbReference type="ARBA" id="ARBA00007922"/>
    </source>
</evidence>
<keyword evidence="6" id="KW-0175">Coiled coil</keyword>
<evidence type="ECO:0000256" key="5">
    <source>
        <dbReference type="ARBA" id="ARBA00023254"/>
    </source>
</evidence>
<feature type="domain" description="Homologous-pairing protein 2 winged helix" evidence="7">
    <location>
        <begin position="15"/>
        <end position="76"/>
    </location>
</feature>
<keyword evidence="5" id="KW-0469">Meiosis</keyword>
<gene>
    <name evidence="8" type="ORF">LIPSTDRAFT_70663</name>
</gene>
<evidence type="ECO:0000313" key="9">
    <source>
        <dbReference type="Proteomes" id="UP000094385"/>
    </source>
</evidence>
<dbReference type="InterPro" id="IPR010776">
    <property type="entry name" value="Hop2_WH_dom"/>
</dbReference>
<dbReference type="Pfam" id="PF07106">
    <property type="entry name" value="WHD_TBPIP"/>
    <property type="match status" value="1"/>
</dbReference>
<evidence type="ECO:0000256" key="3">
    <source>
        <dbReference type="ARBA" id="ARBA00023172"/>
    </source>
</evidence>
<keyword evidence="9" id="KW-1185">Reference proteome</keyword>
<dbReference type="GO" id="GO:0120230">
    <property type="term" value="F:recombinase activator activity"/>
    <property type="evidence" value="ECO:0007669"/>
    <property type="project" value="TreeGrafter"/>
</dbReference>
<organism evidence="8 9">
    <name type="scientific">Lipomyces starkeyi NRRL Y-11557</name>
    <dbReference type="NCBI Taxonomy" id="675824"/>
    <lineage>
        <taxon>Eukaryota</taxon>
        <taxon>Fungi</taxon>
        <taxon>Dikarya</taxon>
        <taxon>Ascomycota</taxon>
        <taxon>Saccharomycotina</taxon>
        <taxon>Lipomycetes</taxon>
        <taxon>Lipomycetales</taxon>
        <taxon>Lipomycetaceae</taxon>
        <taxon>Lipomyces</taxon>
    </lineage>
</organism>
<dbReference type="AlphaFoldDB" id="A0A1E3Q9F5"/>
<comment type="similarity">
    <text evidence="2">Belongs to the HOP2 family.</text>
</comment>
<name>A0A1E3Q9F5_LIPST</name>
<dbReference type="GO" id="GO:0010774">
    <property type="term" value="P:meiotic strand invasion involved in reciprocal meiotic recombination"/>
    <property type="evidence" value="ECO:0007669"/>
    <property type="project" value="TreeGrafter"/>
</dbReference>
<dbReference type="Gene3D" id="1.10.10.10">
    <property type="entry name" value="Winged helix-like DNA-binding domain superfamily/Winged helix DNA-binding domain"/>
    <property type="match status" value="1"/>
</dbReference>
<keyword evidence="3" id="KW-0233">DNA recombination</keyword>
<dbReference type="SUPFAM" id="SSF46785">
    <property type="entry name" value="Winged helix' DNA-binding domain"/>
    <property type="match status" value="1"/>
</dbReference>
<evidence type="ECO:0000256" key="4">
    <source>
        <dbReference type="ARBA" id="ARBA00023242"/>
    </source>
</evidence>
<dbReference type="InterPro" id="IPR036390">
    <property type="entry name" value="WH_DNA-bd_sf"/>
</dbReference>
<feature type="coiled-coil region" evidence="6">
    <location>
        <begin position="87"/>
        <end position="121"/>
    </location>
</feature>
<dbReference type="OrthoDB" id="272266at2759"/>
<evidence type="ECO:0000256" key="6">
    <source>
        <dbReference type="SAM" id="Coils"/>
    </source>
</evidence>
<dbReference type="PANTHER" id="PTHR15938">
    <property type="entry name" value="TBP-1 INTERACTING PROTEIN"/>
    <property type="match status" value="1"/>
</dbReference>
<dbReference type="PANTHER" id="PTHR15938:SF0">
    <property type="entry name" value="HOMOLOGOUS-PAIRING PROTEIN 2 HOMOLOG"/>
    <property type="match status" value="1"/>
</dbReference>
<dbReference type="GO" id="GO:0000794">
    <property type="term" value="C:condensed nuclear chromosome"/>
    <property type="evidence" value="ECO:0007669"/>
    <property type="project" value="TreeGrafter"/>
</dbReference>
<evidence type="ECO:0000313" key="8">
    <source>
        <dbReference type="EMBL" id="ODQ73647.1"/>
    </source>
</evidence>
<evidence type="ECO:0000256" key="1">
    <source>
        <dbReference type="ARBA" id="ARBA00004123"/>
    </source>
</evidence>
<proteinExistence type="inferred from homology"/>
<evidence type="ECO:0000259" key="7">
    <source>
        <dbReference type="Pfam" id="PF07106"/>
    </source>
</evidence>
<dbReference type="GO" id="GO:0120231">
    <property type="term" value="C:DNA recombinase auxiliary factor complex"/>
    <property type="evidence" value="ECO:0007669"/>
    <property type="project" value="TreeGrafter"/>
</dbReference>
<dbReference type="GO" id="GO:0000709">
    <property type="term" value="P:meiotic joint molecule formation"/>
    <property type="evidence" value="ECO:0007669"/>
    <property type="project" value="TreeGrafter"/>
</dbReference>
<dbReference type="Proteomes" id="UP000094385">
    <property type="component" value="Unassembled WGS sequence"/>
</dbReference>